<accession>A0A101M1M0</accession>
<evidence type="ECO:0000313" key="2">
    <source>
        <dbReference type="EMBL" id="KUM49242.1"/>
    </source>
</evidence>
<feature type="region of interest" description="Disordered" evidence="1">
    <location>
        <begin position="1"/>
        <end position="20"/>
    </location>
</feature>
<keyword evidence="2" id="KW-0496">Mitochondrion</keyword>
<protein>
    <submittedName>
        <fullName evidence="2">Uncharacterized protein</fullName>
    </submittedName>
</protein>
<proteinExistence type="predicted"/>
<sequence>MKRMPPRQEATPKDSTTGLYSPIQDLALALNELMHMQQRRSPASMQLDTCFQFPKFSGQMNGEAMDSWICSLSTYFKTCSDLEEEAKLQIASL</sequence>
<organism evidence="2">
    <name type="scientific">Picea glauca</name>
    <name type="common">White spruce</name>
    <name type="synonym">Pinus glauca</name>
    <dbReference type="NCBI Taxonomy" id="3330"/>
    <lineage>
        <taxon>Eukaryota</taxon>
        <taxon>Viridiplantae</taxon>
        <taxon>Streptophyta</taxon>
        <taxon>Embryophyta</taxon>
        <taxon>Tracheophyta</taxon>
        <taxon>Spermatophyta</taxon>
        <taxon>Pinopsida</taxon>
        <taxon>Pinidae</taxon>
        <taxon>Conifers I</taxon>
        <taxon>Pinales</taxon>
        <taxon>Pinaceae</taxon>
        <taxon>Picea</taxon>
    </lineage>
</organism>
<reference evidence="2" key="1">
    <citation type="journal article" date="2015" name="Genome Biol. Evol.">
        <title>Organellar Genomes of White Spruce (Picea glauca): Assembly and Annotation.</title>
        <authorList>
            <person name="Jackman S.D."/>
            <person name="Warren R.L."/>
            <person name="Gibb E.A."/>
            <person name="Vandervalk B.P."/>
            <person name="Mohamadi H."/>
            <person name="Chu J."/>
            <person name="Raymond A."/>
            <person name="Pleasance S."/>
            <person name="Coope R."/>
            <person name="Wildung M.R."/>
            <person name="Ritland C.E."/>
            <person name="Bousquet J."/>
            <person name="Jones S.J."/>
            <person name="Bohlmann J."/>
            <person name="Birol I."/>
        </authorList>
    </citation>
    <scope>NUCLEOTIDE SEQUENCE [LARGE SCALE GENOMIC DNA]</scope>
    <source>
        <tissue evidence="2">Flushing bud</tissue>
    </source>
</reference>
<dbReference type="EMBL" id="LKAM01000003">
    <property type="protein sequence ID" value="KUM49242.1"/>
    <property type="molecule type" value="Genomic_DNA"/>
</dbReference>
<name>A0A101M1M0_PICGL</name>
<gene>
    <name evidence="2" type="ORF">ABT39_MTgene3791</name>
</gene>
<geneLocation type="mitochondrion" evidence="2"/>
<evidence type="ECO:0000256" key="1">
    <source>
        <dbReference type="SAM" id="MobiDB-lite"/>
    </source>
</evidence>
<dbReference type="AlphaFoldDB" id="A0A101M1M0"/>
<comment type="caution">
    <text evidence="2">The sequence shown here is derived from an EMBL/GenBank/DDBJ whole genome shotgun (WGS) entry which is preliminary data.</text>
</comment>